<dbReference type="Pfam" id="PF05786">
    <property type="entry name" value="Cnd2"/>
    <property type="match status" value="1"/>
</dbReference>
<evidence type="ECO:0000256" key="2">
    <source>
        <dbReference type="ARBA" id="ARBA00004496"/>
    </source>
</evidence>
<feature type="region of interest" description="Disordered" evidence="12">
    <location>
        <begin position="496"/>
        <end position="548"/>
    </location>
</feature>
<dbReference type="PANTHER" id="PTHR13108:SF9">
    <property type="entry name" value="CONDENSIN COMPLEX SUBUNIT 2"/>
    <property type="match status" value="1"/>
</dbReference>
<keyword evidence="10 11" id="KW-0131">Cell cycle</keyword>
<comment type="function">
    <text evidence="11">Regulatory subunit of the condensin complex, a complex required for conversion of interphase chromatin into mitotic-like condense chromosomes.</text>
</comment>
<comment type="caution">
    <text evidence="13">The sequence shown here is derived from an EMBL/GenBank/DDBJ whole genome shotgun (WGS) entry which is preliminary data.</text>
</comment>
<reference evidence="13 14" key="1">
    <citation type="submission" date="2021-02" db="EMBL/GenBank/DDBJ databases">
        <title>Variation within the Batrachochytrium salamandrivorans European outbreak.</title>
        <authorList>
            <person name="Kelly M."/>
            <person name="Pasmans F."/>
            <person name="Shea T.P."/>
            <person name="Munoz J.F."/>
            <person name="Carranza S."/>
            <person name="Cuomo C.A."/>
            <person name="Martel A."/>
        </authorList>
    </citation>
    <scope>NUCLEOTIDE SEQUENCE [LARGE SCALE GENOMIC DNA]</scope>
    <source>
        <strain evidence="13 14">AMFP18/2</strain>
    </source>
</reference>
<evidence type="ECO:0000256" key="11">
    <source>
        <dbReference type="PIRNR" id="PIRNR017126"/>
    </source>
</evidence>
<dbReference type="PIRSF" id="PIRSF017126">
    <property type="entry name" value="Condensin_H"/>
    <property type="match status" value="1"/>
</dbReference>
<feature type="compositionally biased region" description="Acidic residues" evidence="12">
    <location>
        <begin position="504"/>
        <end position="516"/>
    </location>
</feature>
<evidence type="ECO:0000256" key="9">
    <source>
        <dbReference type="ARBA" id="ARBA00023067"/>
    </source>
</evidence>
<protein>
    <recommendedName>
        <fullName evidence="4 11">Condensin complex subunit 2</fullName>
    </recommendedName>
</protein>
<feature type="compositionally biased region" description="Low complexity" evidence="12">
    <location>
        <begin position="120"/>
        <end position="131"/>
    </location>
</feature>
<organism evidence="13 14">
    <name type="scientific">Batrachochytrium salamandrivorans</name>
    <dbReference type="NCBI Taxonomy" id="1357716"/>
    <lineage>
        <taxon>Eukaryota</taxon>
        <taxon>Fungi</taxon>
        <taxon>Fungi incertae sedis</taxon>
        <taxon>Chytridiomycota</taxon>
        <taxon>Chytridiomycota incertae sedis</taxon>
        <taxon>Chytridiomycetes</taxon>
        <taxon>Rhizophydiales</taxon>
        <taxon>Rhizophydiales incertae sedis</taxon>
        <taxon>Batrachochytrium</taxon>
    </lineage>
</organism>
<feature type="compositionally biased region" description="Basic residues" evidence="12">
    <location>
        <begin position="134"/>
        <end position="143"/>
    </location>
</feature>
<keyword evidence="7 11" id="KW-0132">Cell division</keyword>
<evidence type="ECO:0000313" key="13">
    <source>
        <dbReference type="EMBL" id="KAH6599817.1"/>
    </source>
</evidence>
<evidence type="ECO:0000256" key="4">
    <source>
        <dbReference type="ARBA" id="ARBA00016065"/>
    </source>
</evidence>
<dbReference type="InterPro" id="IPR022816">
    <property type="entry name" value="Condensin_barren_su2"/>
</dbReference>
<keyword evidence="5" id="KW-0158">Chromosome</keyword>
<evidence type="ECO:0000256" key="6">
    <source>
        <dbReference type="ARBA" id="ARBA00022490"/>
    </source>
</evidence>
<evidence type="ECO:0000256" key="5">
    <source>
        <dbReference type="ARBA" id="ARBA00022454"/>
    </source>
</evidence>
<dbReference type="PANTHER" id="PTHR13108">
    <property type="entry name" value="CONDENSIN COMPLEX SUBUNIT 2"/>
    <property type="match status" value="1"/>
</dbReference>
<comment type="subcellular location">
    <subcellularLocation>
        <location evidence="1">Chromosome</location>
    </subcellularLocation>
    <subcellularLocation>
        <location evidence="2">Cytoplasm</location>
    </subcellularLocation>
</comment>
<dbReference type="Proteomes" id="UP001648503">
    <property type="component" value="Unassembled WGS sequence"/>
</dbReference>
<evidence type="ECO:0000313" key="14">
    <source>
        <dbReference type="Proteomes" id="UP001648503"/>
    </source>
</evidence>
<gene>
    <name evidence="13" type="ORF">BASA50_002748</name>
</gene>
<name>A0ABQ8FLP5_9FUNG</name>
<evidence type="ECO:0000256" key="3">
    <source>
        <dbReference type="ARBA" id="ARBA00009471"/>
    </source>
</evidence>
<evidence type="ECO:0000256" key="10">
    <source>
        <dbReference type="ARBA" id="ARBA00023306"/>
    </source>
</evidence>
<keyword evidence="8 11" id="KW-0498">Mitosis</keyword>
<sequence length="686" mass="75309">MSRHRVAAATGMEMDSSAAAAASIRTPNASPAIAANSDDARRSFDEWMKIAADNNISPANTWNLALIDYFHDMSVLRDGSSINFQKASCTLDGCVKIYTSRIDSVDSETKRLLDSLADKGPSGESGVEGSSALSKHRPKHSKSSTKTLQENIAELNWKHLESEFSVDPLFKKTAAEFDEGGAQGLLLNHLMISSSGMVLFDASDVMMDGLQTEGFDGVENELCISAAHSQQLFSKLGCHLAELNGFDICPSFSAFRFDGSADFSYDTPMNLGGMNQQQEDPDDDVDYDHYNPYDQGPMMDDDGPDASMDDNVSSGFQASQSIHPLDFSDRGDLYATGNDMVSNDDSRTANNLFSYFDVNTTRNWAGPEFWRSRSLRVSKKPEVVLDSLQKDTQKKSSQRVSSLNFLSDVPVDRDALFAPSLKANLLPKHSTKLQSSTLLPPDMHVSSANFLRYFLKPHLQIFTGARHDVRGQDRNGHDLSSKFDGLKESRLANDTEYNGNVDYAGDDGDDGDDGYYDYDQGYGDVDEGPSHGFGDTLPLGQTSSYDPSGTKMEDYKDYPMSLLPSGHQSGAAPPQLTFSKTAKRVDVKRLKENLWRTMDSRHAEHGFLGEEATTTSSSNAALSLNETPQKFSSVVSRLADAYPQQAFKDISVAFCFICVLHLANEQHLDIRDSPGLEDLSIVFPSA</sequence>
<dbReference type="EMBL" id="JAFCIX010000059">
    <property type="protein sequence ID" value="KAH6599817.1"/>
    <property type="molecule type" value="Genomic_DNA"/>
</dbReference>
<comment type="similarity">
    <text evidence="3 11">Belongs to the CND2 (condensin subunit 2) family.</text>
</comment>
<keyword evidence="14" id="KW-1185">Reference proteome</keyword>
<evidence type="ECO:0000256" key="1">
    <source>
        <dbReference type="ARBA" id="ARBA00004286"/>
    </source>
</evidence>
<evidence type="ECO:0000256" key="8">
    <source>
        <dbReference type="ARBA" id="ARBA00022776"/>
    </source>
</evidence>
<feature type="region of interest" description="Disordered" evidence="12">
    <location>
        <begin position="115"/>
        <end position="146"/>
    </location>
</feature>
<evidence type="ECO:0000256" key="12">
    <source>
        <dbReference type="SAM" id="MobiDB-lite"/>
    </source>
</evidence>
<proteinExistence type="inferred from homology"/>
<keyword evidence="9 11" id="KW-0226">DNA condensation</keyword>
<accession>A0ABQ8FLP5</accession>
<keyword evidence="6" id="KW-0963">Cytoplasm</keyword>
<evidence type="ECO:0000256" key="7">
    <source>
        <dbReference type="ARBA" id="ARBA00022618"/>
    </source>
</evidence>